<feature type="compositionally biased region" description="Polar residues" evidence="1">
    <location>
        <begin position="1"/>
        <end position="15"/>
    </location>
</feature>
<dbReference type="RefSeq" id="WP_341467774.1">
    <property type="nucleotide sequence ID" value="NZ_CP128399.1"/>
</dbReference>
<feature type="region of interest" description="Disordered" evidence="1">
    <location>
        <begin position="1"/>
        <end position="22"/>
    </location>
</feature>
<feature type="transmembrane region" description="Helical" evidence="2">
    <location>
        <begin position="354"/>
        <end position="372"/>
    </location>
</feature>
<feature type="transmembrane region" description="Helical" evidence="2">
    <location>
        <begin position="412"/>
        <end position="429"/>
    </location>
</feature>
<feature type="transmembrane region" description="Helical" evidence="2">
    <location>
        <begin position="132"/>
        <end position="151"/>
    </location>
</feature>
<feature type="transmembrane region" description="Helical" evidence="2">
    <location>
        <begin position="186"/>
        <end position="204"/>
    </location>
</feature>
<evidence type="ECO:0000313" key="5">
    <source>
        <dbReference type="Proteomes" id="UP000521676"/>
    </source>
</evidence>
<dbReference type="SUPFAM" id="SSF88713">
    <property type="entry name" value="Glycoside hydrolase/deacetylase"/>
    <property type="match status" value="1"/>
</dbReference>
<organism evidence="3 5">
    <name type="scientific">Candidatus Chlorohelix allophototropha</name>
    <dbReference type="NCBI Taxonomy" id="3003348"/>
    <lineage>
        <taxon>Bacteria</taxon>
        <taxon>Bacillati</taxon>
        <taxon>Chloroflexota</taxon>
        <taxon>Chloroflexia</taxon>
        <taxon>Candidatus Chloroheliales</taxon>
        <taxon>Candidatus Chloroheliaceae</taxon>
        <taxon>Candidatus Chlorohelix</taxon>
    </lineage>
</organism>
<evidence type="ECO:0000313" key="3">
    <source>
        <dbReference type="EMBL" id="NWJ46517.1"/>
    </source>
</evidence>
<keyword evidence="2" id="KW-0812">Transmembrane</keyword>
<evidence type="ECO:0000256" key="1">
    <source>
        <dbReference type="SAM" id="MobiDB-lite"/>
    </source>
</evidence>
<reference evidence="4" key="2">
    <citation type="journal article" date="2024" name="Nature">
        <title>Anoxygenic phototroph of the Chloroflexota uses a type I reaction centre.</title>
        <authorList>
            <person name="Tsuji J.M."/>
            <person name="Shaw N.A."/>
            <person name="Nagashima S."/>
            <person name="Venkiteswaran J.J."/>
            <person name="Schiff S.L."/>
            <person name="Watanabe T."/>
            <person name="Fukui M."/>
            <person name="Hanada S."/>
            <person name="Tank M."/>
            <person name="Neufeld J.D."/>
        </authorList>
    </citation>
    <scope>NUCLEOTIDE SEQUENCE</scope>
    <source>
        <strain evidence="4">L227-S17</strain>
    </source>
</reference>
<feature type="transmembrane region" description="Helical" evidence="2">
    <location>
        <begin position="471"/>
        <end position="493"/>
    </location>
</feature>
<evidence type="ECO:0000313" key="6">
    <source>
        <dbReference type="Proteomes" id="UP001431572"/>
    </source>
</evidence>
<gene>
    <name evidence="3" type="ORF">HXX08_11615</name>
    <name evidence="4" type="ORF">OZ401_001666</name>
</gene>
<dbReference type="Proteomes" id="UP001431572">
    <property type="component" value="Chromosome 1"/>
</dbReference>
<evidence type="ECO:0000256" key="2">
    <source>
        <dbReference type="SAM" id="Phobius"/>
    </source>
</evidence>
<dbReference type="Proteomes" id="UP000521676">
    <property type="component" value="Unassembled WGS sequence"/>
</dbReference>
<evidence type="ECO:0000313" key="4">
    <source>
        <dbReference type="EMBL" id="WJW65886.1"/>
    </source>
</evidence>
<feature type="transmembrane region" description="Helical" evidence="2">
    <location>
        <begin position="225"/>
        <end position="254"/>
    </location>
</feature>
<sequence>MKTKPKINSSYSEPSAQGLPPYPIPNARRSHKLMFAYASLLALLYFVAAQPLADSTANSRSLWGLAYALGTEQTFIIDSSAAGLHGSPLLKPGDFSNSAYFEGHYYSGSAPGAAIVVQPFLQIGRLFGNPEAWGIALTALLGAATVLLIYAGALKLGSSQQSARFAGVALGLGSLLWRASGQFTPSIFSITILSAALLLVLPPLPRTLAQPVNSGQERLDKFGSLLLGALLGLAVTIDYQNVLWLPLFVVYMFFAKRTKLSGWLGLAGGWVAGLLPLLLYNTAIFGKPWAFSYGFLLDNKQATSFSGQFLNGYNISQFWQAFFGSGRASLGIFILLFGVWGLVALSGQRGKRGATVLLVSLSIGIVFTGLMRRPVGEGEVMADFIAPLVVPLAYGSAIWFERLMFLTRLEYRGLPTFSTLGIALFYLISPPGPNLSNIQNVLPIVPLILLVALVNWLFLNKKKPAFLQFRFDFNFKAILAGGLILIAFFPIFVFPAGKAVFAEGQGNNLLYNPELKIEASKVVGWYGLISNQVKGAAQFQPYLVPVLGGKVYGLEFQAKGAGRLRVSWIWSDEGHEVLNSFAHDFVINDKPTYQDFRTAPPAATYLQLVFDQTSGEIAYNRIAVFENGVRVEPMKNYAIAALSFSFDWESAMGGLVHSRGGGTSSLGESGGDALTDENKKAVLDYAEERGMEMRHGADNLLSIFQKYGVSGTFYATGYNLLDGNTDKRSFSNNPIYRWAKPPYWENDFWARNPWYGADPYGTYQSDPAWYFGDQTTRLQQGGQEIASHTFGHLLVRAATPADLAVDLKEWLTAAHDKNLPAPRSFAFPWKGSNSLTPVFYDVLYEAGFRFITRTYNLDQGYEQDPKDGSIAYLNSQRDASGKPLRTATPPPDNYYFYLDRVHYALTNTKTGKTERTTDSRFLVLHDYQLLSSTASEQVSNSLIDELLRRRGGYGSIWTHPEAVSSEQDKAAWERVVAYAAQMRDKGLWVDGVEAIMQFRADAQQIGVKSEVSGKHMKITLNNPTAHSLEGVTLTLPAPLKNAPGAVSVRGAQLVAPKIPANGSITLEVELA</sequence>
<dbReference type="GO" id="GO:0005975">
    <property type="term" value="P:carbohydrate metabolic process"/>
    <property type="evidence" value="ECO:0007669"/>
    <property type="project" value="InterPro"/>
</dbReference>
<dbReference type="InterPro" id="IPR011330">
    <property type="entry name" value="Glyco_hydro/deAcase_b/a-brl"/>
</dbReference>
<reference evidence="3 5" key="1">
    <citation type="submission" date="2020-06" db="EMBL/GenBank/DDBJ databases">
        <title>Anoxygenic phototrophic Chloroflexota member uses a Type I reaction center.</title>
        <authorList>
            <person name="Tsuji J.M."/>
            <person name="Shaw N.A."/>
            <person name="Nagashima S."/>
            <person name="Venkiteswaran J."/>
            <person name="Schiff S.L."/>
            <person name="Hanada S."/>
            <person name="Tank M."/>
            <person name="Neufeld J.D."/>
        </authorList>
    </citation>
    <scope>NUCLEOTIDE SEQUENCE [LARGE SCALE GENOMIC DNA]</scope>
    <source>
        <strain evidence="3">L227-S17</strain>
    </source>
</reference>
<feature type="transmembrane region" description="Helical" evidence="2">
    <location>
        <begin position="441"/>
        <end position="459"/>
    </location>
</feature>
<accession>A0A8T7LZP0</accession>
<feature type="transmembrane region" description="Helical" evidence="2">
    <location>
        <begin position="328"/>
        <end position="347"/>
    </location>
</feature>
<feature type="transmembrane region" description="Helical" evidence="2">
    <location>
        <begin position="384"/>
        <end position="400"/>
    </location>
</feature>
<protein>
    <submittedName>
        <fullName evidence="3">Polysaccharide deacetylase family protein</fullName>
    </submittedName>
</protein>
<dbReference type="AlphaFoldDB" id="A0A8T7LZP0"/>
<feature type="transmembrane region" description="Helical" evidence="2">
    <location>
        <begin position="34"/>
        <end position="53"/>
    </location>
</feature>
<dbReference type="Gene3D" id="3.20.20.370">
    <property type="entry name" value="Glycoside hydrolase/deacetylase"/>
    <property type="match status" value="1"/>
</dbReference>
<keyword evidence="2" id="KW-0472">Membrane</keyword>
<keyword evidence="2" id="KW-1133">Transmembrane helix</keyword>
<name>A0A8T7LZP0_9CHLR</name>
<feature type="transmembrane region" description="Helical" evidence="2">
    <location>
        <begin position="260"/>
        <end position="281"/>
    </location>
</feature>
<dbReference type="EMBL" id="CP128399">
    <property type="protein sequence ID" value="WJW65886.1"/>
    <property type="molecule type" value="Genomic_DNA"/>
</dbReference>
<keyword evidence="6" id="KW-1185">Reference proteome</keyword>
<dbReference type="EMBL" id="JACATZ010000001">
    <property type="protein sequence ID" value="NWJ46517.1"/>
    <property type="molecule type" value="Genomic_DNA"/>
</dbReference>
<proteinExistence type="predicted"/>